<dbReference type="Proteomes" id="UP001183202">
    <property type="component" value="Unassembled WGS sequence"/>
</dbReference>
<dbReference type="SUPFAM" id="SSF48452">
    <property type="entry name" value="TPR-like"/>
    <property type="match status" value="1"/>
</dbReference>
<comment type="similarity">
    <text evidence="1">Belongs to the AfsR/DnrI/RedD regulatory family.</text>
</comment>
<dbReference type="PANTHER" id="PTHR47691">
    <property type="entry name" value="REGULATOR-RELATED"/>
    <property type="match status" value="1"/>
</dbReference>
<dbReference type="CDD" id="cd15831">
    <property type="entry name" value="BTAD"/>
    <property type="match status" value="1"/>
</dbReference>
<evidence type="ECO:0000313" key="5">
    <source>
        <dbReference type="EMBL" id="MDT0351476.1"/>
    </source>
</evidence>
<dbReference type="EMBL" id="JAVREJ010000013">
    <property type="protein sequence ID" value="MDT0351476.1"/>
    <property type="molecule type" value="Genomic_DNA"/>
</dbReference>
<dbReference type="InterPro" id="IPR001867">
    <property type="entry name" value="OmpR/PhoB-type_DNA-bd"/>
</dbReference>
<dbReference type="InterPro" id="IPR005158">
    <property type="entry name" value="BTAD"/>
</dbReference>
<dbReference type="SUPFAM" id="SSF52540">
    <property type="entry name" value="P-loop containing nucleoside triphosphate hydrolases"/>
    <property type="match status" value="1"/>
</dbReference>
<organism evidence="5 6">
    <name type="scientific">Pseudonocardia charpentierae</name>
    <dbReference type="NCBI Taxonomy" id="3075545"/>
    <lineage>
        <taxon>Bacteria</taxon>
        <taxon>Bacillati</taxon>
        <taxon>Actinomycetota</taxon>
        <taxon>Actinomycetes</taxon>
        <taxon>Pseudonocardiales</taxon>
        <taxon>Pseudonocardiaceae</taxon>
        <taxon>Pseudonocardia</taxon>
    </lineage>
</organism>
<dbReference type="PANTHER" id="PTHR47691:SF3">
    <property type="entry name" value="HTH-TYPE TRANSCRIPTIONAL REGULATOR RV0890C-RELATED"/>
    <property type="match status" value="1"/>
</dbReference>
<dbReference type="RefSeq" id="WP_311557809.1">
    <property type="nucleotide sequence ID" value="NZ_JAVREJ010000013.1"/>
</dbReference>
<dbReference type="InterPro" id="IPR027417">
    <property type="entry name" value="P-loop_NTPase"/>
</dbReference>
<dbReference type="Gene3D" id="1.25.40.10">
    <property type="entry name" value="Tetratricopeptide repeat domain"/>
    <property type="match status" value="1"/>
</dbReference>
<dbReference type="Gene3D" id="3.40.50.300">
    <property type="entry name" value="P-loop containing nucleotide triphosphate hydrolases"/>
    <property type="match status" value="1"/>
</dbReference>
<dbReference type="InterPro" id="IPR011990">
    <property type="entry name" value="TPR-like_helical_dom_sf"/>
</dbReference>
<dbReference type="PROSITE" id="PS51755">
    <property type="entry name" value="OMPR_PHOB"/>
    <property type="match status" value="1"/>
</dbReference>
<keyword evidence="2 3" id="KW-0238">DNA-binding</keyword>
<evidence type="ECO:0000259" key="4">
    <source>
        <dbReference type="PROSITE" id="PS51755"/>
    </source>
</evidence>
<sequence length="964" mass="102940">MRFLDLGPLAVEIDGAPRTLGGRRVESVAAALLVNLGAPLPAVALVDAVWGTDPPAGAGGALDSLIWRLRRVLEPGRAGRDAALVRRDEQGYRLVVAPDTIDSQVLTAGAAAAGATTDADDALRIADDALGRWRGTPYDGLPDPSLDPVRTRLAEVRVTLQQHRLDALLAVGHPDRAVADLVPLLVEHPYRESLWERRLRALYASGRQQAALAAFHELRRTLADELGVEPGPRLRRLHERILAHDPALQPRVEAHVTAAVRPGRAVEVHLPRRSNPFVGRDDERRELIDRLTVDRVVTLTGPGGCGKTRLAIEAAGEAHDHFPDGVWFVDLSAVTDADPDPVDRIAARLAATLGLDPGPRRTALDALRDFAAERAVLLLLDNCEQVVDGVAAVVEAVVDAAPAVAVLATSRQPLGVDGEVVQKLAPLALPVADTPDARVASPAVALFVERIRARGEPAELDGPDGPAIARICAAVDGLPLGIELAAARVGTFTLAEIADGLGREPGTLSRLGRGPSRQRNLREEVDWSYRLATPDERIAHRRLAVLPRPFTLDAAEAVCAIPPLRPGSALDLVGGLAHRSLLASARASRSGGPTWFGQLDTIRAHARGVLRESGEEEAVIEARTGWVVDRVATAPRYGRPGQPAWFDWLDDNRATIDATLDEAFDPDAPWRPFEELPFTVVRLARYWIDRMHVVTGRRLVRLAADVPWSDPLAAAVAAVALGAIQAVDQDMDEARPRLLAALPVLLTAPEERWADVGDLLTGMAAAVWTGDDWSLAAEIARTAAEFGERTGDVHVVLTARALVSAADLIVGDAQGAMTLARAVLAEEAGIGDDFAALFAAVTLGIGSGFAGDPEAGLAWTEEILRRQTALGIHDVGDVLEQRGGHLDAVGRPDDAVRTLSASAARQRRVGRTWPRTEGTGERLEQLRSTLGTARFTLAWRAGQDLSAVELPGPVDQQPGSRAAR</sequence>
<accession>A0ABU2NC19</accession>
<dbReference type="InterPro" id="IPR016032">
    <property type="entry name" value="Sig_transdc_resp-reg_C-effctor"/>
</dbReference>
<dbReference type="InterPro" id="IPR036388">
    <property type="entry name" value="WH-like_DNA-bd_sf"/>
</dbReference>
<dbReference type="Pfam" id="PF03704">
    <property type="entry name" value="BTAD"/>
    <property type="match status" value="1"/>
</dbReference>
<dbReference type="SUPFAM" id="SSF46894">
    <property type="entry name" value="C-terminal effector domain of the bipartite response regulators"/>
    <property type="match status" value="1"/>
</dbReference>
<dbReference type="SMART" id="SM00862">
    <property type="entry name" value="Trans_reg_C"/>
    <property type="match status" value="1"/>
</dbReference>
<comment type="caution">
    <text evidence="5">The sequence shown here is derived from an EMBL/GenBank/DDBJ whole genome shotgun (WGS) entry which is preliminary data.</text>
</comment>
<evidence type="ECO:0000313" key="6">
    <source>
        <dbReference type="Proteomes" id="UP001183202"/>
    </source>
</evidence>
<dbReference type="SMART" id="SM01043">
    <property type="entry name" value="BTAD"/>
    <property type="match status" value="1"/>
</dbReference>
<feature type="DNA-binding region" description="OmpR/PhoB-type" evidence="3">
    <location>
        <begin position="1"/>
        <end position="96"/>
    </location>
</feature>
<proteinExistence type="inferred from homology"/>
<feature type="domain" description="OmpR/PhoB-type" evidence="4">
    <location>
        <begin position="1"/>
        <end position="96"/>
    </location>
</feature>
<evidence type="ECO:0000256" key="2">
    <source>
        <dbReference type="ARBA" id="ARBA00023125"/>
    </source>
</evidence>
<keyword evidence="6" id="KW-1185">Reference proteome</keyword>
<evidence type="ECO:0000256" key="3">
    <source>
        <dbReference type="PROSITE-ProRule" id="PRU01091"/>
    </source>
</evidence>
<reference evidence="6" key="1">
    <citation type="submission" date="2023-07" db="EMBL/GenBank/DDBJ databases">
        <title>30 novel species of actinomycetes from the DSMZ collection.</title>
        <authorList>
            <person name="Nouioui I."/>
        </authorList>
    </citation>
    <scope>NUCLEOTIDE SEQUENCE [LARGE SCALE GENOMIC DNA]</scope>
    <source>
        <strain evidence="6">DSM 45834</strain>
    </source>
</reference>
<dbReference type="Gene3D" id="1.10.10.10">
    <property type="entry name" value="Winged helix-like DNA-binding domain superfamily/Winged helix DNA-binding domain"/>
    <property type="match status" value="1"/>
</dbReference>
<protein>
    <submittedName>
        <fullName evidence="5">BTAD domain-containing putative transcriptional regulator</fullName>
    </submittedName>
</protein>
<name>A0ABU2NC19_9PSEU</name>
<evidence type="ECO:0000256" key="1">
    <source>
        <dbReference type="ARBA" id="ARBA00005820"/>
    </source>
</evidence>
<gene>
    <name evidence="5" type="ORF">RM445_18250</name>
</gene>